<protein>
    <recommendedName>
        <fullName evidence="3">Transposase</fullName>
    </recommendedName>
</protein>
<evidence type="ECO:0008006" key="3">
    <source>
        <dbReference type="Google" id="ProtNLM"/>
    </source>
</evidence>
<comment type="caution">
    <text evidence="1">The sequence shown here is derived from an EMBL/GenBank/DDBJ whole genome shotgun (WGS) entry which is preliminary data.</text>
</comment>
<dbReference type="RefSeq" id="WP_380218337.1">
    <property type="nucleotide sequence ID" value="NZ_JBHTBN010000006.1"/>
</dbReference>
<accession>A0ABW2MXA8</accession>
<dbReference type="EMBL" id="JBHTBN010000006">
    <property type="protein sequence ID" value="MFC7358375.1"/>
    <property type="molecule type" value="Genomic_DNA"/>
</dbReference>
<reference evidence="2" key="1">
    <citation type="journal article" date="2019" name="Int. J. Syst. Evol. Microbiol.">
        <title>The Global Catalogue of Microorganisms (GCM) 10K type strain sequencing project: providing services to taxonomists for standard genome sequencing and annotation.</title>
        <authorList>
            <consortium name="The Broad Institute Genomics Platform"/>
            <consortium name="The Broad Institute Genome Sequencing Center for Infectious Disease"/>
            <person name="Wu L."/>
            <person name="Ma J."/>
        </authorList>
    </citation>
    <scope>NUCLEOTIDE SEQUENCE [LARGE SCALE GENOMIC DNA]</scope>
    <source>
        <strain evidence="2">CGMCC 1.16306</strain>
    </source>
</reference>
<sequence length="118" mass="13829">MSTIKILLENMLDLLKETFGNSATINARNETKLKIKDVMAIIAFSYQTVRMLDIPYKVKNKRRKGFTDTFLKYKITPKKEKLTTPLIKRYHAKSSVWYITTLIVRRENPSSVRIFLCP</sequence>
<evidence type="ECO:0000313" key="1">
    <source>
        <dbReference type="EMBL" id="MFC7358375.1"/>
    </source>
</evidence>
<evidence type="ECO:0000313" key="2">
    <source>
        <dbReference type="Proteomes" id="UP001596415"/>
    </source>
</evidence>
<gene>
    <name evidence="1" type="ORF">ACFQO1_11805</name>
</gene>
<keyword evidence="2" id="KW-1185">Reference proteome</keyword>
<proteinExistence type="predicted"/>
<organism evidence="1 2">
    <name type="scientific">Jejudonia soesokkakensis</name>
    <dbReference type="NCBI Taxonomy" id="1323432"/>
    <lineage>
        <taxon>Bacteria</taxon>
        <taxon>Pseudomonadati</taxon>
        <taxon>Bacteroidota</taxon>
        <taxon>Flavobacteriia</taxon>
        <taxon>Flavobacteriales</taxon>
        <taxon>Flavobacteriaceae</taxon>
        <taxon>Jejudonia</taxon>
    </lineage>
</organism>
<name>A0ABW2MXA8_9FLAO</name>
<dbReference type="Proteomes" id="UP001596415">
    <property type="component" value="Unassembled WGS sequence"/>
</dbReference>